<keyword evidence="1" id="KW-0175">Coiled coil</keyword>
<organism evidence="2 3">
    <name type="scientific">Rhizophagus irregularis</name>
    <dbReference type="NCBI Taxonomy" id="588596"/>
    <lineage>
        <taxon>Eukaryota</taxon>
        <taxon>Fungi</taxon>
        <taxon>Fungi incertae sedis</taxon>
        <taxon>Mucoromycota</taxon>
        <taxon>Glomeromycotina</taxon>
        <taxon>Glomeromycetes</taxon>
        <taxon>Glomerales</taxon>
        <taxon>Glomeraceae</taxon>
        <taxon>Rhizophagus</taxon>
    </lineage>
</organism>
<dbReference type="AlphaFoldDB" id="A0A2N0PME4"/>
<gene>
    <name evidence="2" type="ORF">RhiirA5_417500</name>
</gene>
<reference evidence="2 3" key="1">
    <citation type="submission" date="2016-04" db="EMBL/GenBank/DDBJ databases">
        <title>Genome analyses suggest a sexual origin of heterokaryosis in a supposedly ancient asexual fungus.</title>
        <authorList>
            <person name="Ropars J."/>
            <person name="Sedzielewska K."/>
            <person name="Noel J."/>
            <person name="Charron P."/>
            <person name="Farinelli L."/>
            <person name="Marton T."/>
            <person name="Kruger M."/>
            <person name="Pelin A."/>
            <person name="Brachmann A."/>
            <person name="Corradi N."/>
        </authorList>
    </citation>
    <scope>NUCLEOTIDE SEQUENCE [LARGE SCALE GENOMIC DNA]</scope>
    <source>
        <strain evidence="2 3">A5</strain>
    </source>
</reference>
<accession>A0A2N0PME4</accession>
<feature type="coiled-coil region" evidence="1">
    <location>
        <begin position="104"/>
        <end position="135"/>
    </location>
</feature>
<sequence length="151" mass="18187">MGGVYEEAATKGRQALLRFRANQIANYEALHHYYFSSHDYDPKYIYYIGRSEHFETWYEDRKNDGPIFKDVEKKSTFAEFVFKDKVYDKFSIWKYDDDDIKIEIEKFKMMKKSLNDNIENLIKNLEDRKNDNANDNIDIDKKIEQLKAIKN</sequence>
<name>A0A2N0PME4_9GLOM</name>
<reference evidence="2 3" key="2">
    <citation type="submission" date="2017-09" db="EMBL/GenBank/DDBJ databases">
        <title>Extensive intraspecific genome diversity in a model arbuscular mycorrhizal fungus.</title>
        <authorList>
            <person name="Chen E.C."/>
            <person name="Morin E."/>
            <person name="Beaudet D."/>
            <person name="Noel J."/>
            <person name="Ndikumana S."/>
            <person name="Charron P."/>
            <person name="St-Onge C."/>
            <person name="Giorgi J."/>
            <person name="Grigoriev I.V."/>
            <person name="Roux C."/>
            <person name="Martin F.M."/>
            <person name="Corradi N."/>
        </authorList>
    </citation>
    <scope>NUCLEOTIDE SEQUENCE [LARGE SCALE GENOMIC DNA]</scope>
    <source>
        <strain evidence="2 3">A5</strain>
    </source>
</reference>
<evidence type="ECO:0000313" key="3">
    <source>
        <dbReference type="Proteomes" id="UP000232722"/>
    </source>
</evidence>
<evidence type="ECO:0000313" key="2">
    <source>
        <dbReference type="EMBL" id="PKC07988.1"/>
    </source>
</evidence>
<protein>
    <submittedName>
        <fullName evidence="2">Uncharacterized protein</fullName>
    </submittedName>
</protein>
<dbReference type="EMBL" id="LLXJ01000585">
    <property type="protein sequence ID" value="PKC07988.1"/>
    <property type="molecule type" value="Genomic_DNA"/>
</dbReference>
<evidence type="ECO:0000256" key="1">
    <source>
        <dbReference type="SAM" id="Coils"/>
    </source>
</evidence>
<comment type="caution">
    <text evidence="2">The sequence shown here is derived from an EMBL/GenBank/DDBJ whole genome shotgun (WGS) entry which is preliminary data.</text>
</comment>
<dbReference type="VEuPathDB" id="FungiDB:RhiirFUN_013128"/>
<dbReference type="VEuPathDB" id="FungiDB:FUN_016375"/>
<proteinExistence type="predicted"/>
<dbReference type="Proteomes" id="UP000232722">
    <property type="component" value="Unassembled WGS sequence"/>
</dbReference>